<dbReference type="PIRSF" id="PIRSF008502">
    <property type="entry name" value="UCP008502"/>
    <property type="match status" value="1"/>
</dbReference>
<dbReference type="SUPFAM" id="SSF160379">
    <property type="entry name" value="SP0830-like"/>
    <property type="match status" value="1"/>
</dbReference>
<organism evidence="1 2">
    <name type="scientific">Romeriopsis navalis LEGE 11480</name>
    <dbReference type="NCBI Taxonomy" id="2777977"/>
    <lineage>
        <taxon>Bacteria</taxon>
        <taxon>Bacillati</taxon>
        <taxon>Cyanobacteriota</taxon>
        <taxon>Cyanophyceae</taxon>
        <taxon>Leptolyngbyales</taxon>
        <taxon>Leptolyngbyaceae</taxon>
        <taxon>Romeriopsis</taxon>
        <taxon>Romeriopsis navalis</taxon>
    </lineage>
</organism>
<evidence type="ECO:0000313" key="1">
    <source>
        <dbReference type="EMBL" id="MBE9029955.1"/>
    </source>
</evidence>
<dbReference type="Proteomes" id="UP000625316">
    <property type="component" value="Unassembled WGS sequence"/>
</dbReference>
<gene>
    <name evidence="1" type="ORF">IQ266_09470</name>
</gene>
<dbReference type="PANTHER" id="PTHR36439">
    <property type="entry name" value="BLL4334 PROTEIN"/>
    <property type="match status" value="1"/>
</dbReference>
<dbReference type="InterPro" id="IPR012545">
    <property type="entry name" value="DUF1697"/>
</dbReference>
<accession>A0A928VKE4</accession>
<dbReference type="RefSeq" id="WP_264324781.1">
    <property type="nucleotide sequence ID" value="NZ_JADEXQ010000025.1"/>
</dbReference>
<dbReference type="AlphaFoldDB" id="A0A928VKE4"/>
<keyword evidence="2" id="KW-1185">Reference proteome</keyword>
<evidence type="ECO:0000313" key="2">
    <source>
        <dbReference type="Proteomes" id="UP000625316"/>
    </source>
</evidence>
<sequence length="179" mass="19643">MPSYVAFLRAVNVGGRQVKMDKLAEHFKSLGHEDAQTFLTTGNVIFEATDQTSIALGEQMESPIEELLGFRSEVFVRNTSELQAILATAKTLLPNVPNNGALNVAFLKAPLTEAQAEILDGLSSPIDEFLVQGTELYWTCRAAQNSSKCSNGIFESKLKLRSTLRPVGMLTELTEKFFA</sequence>
<proteinExistence type="predicted"/>
<dbReference type="EMBL" id="JADEXQ010000025">
    <property type="protein sequence ID" value="MBE9029955.1"/>
    <property type="molecule type" value="Genomic_DNA"/>
</dbReference>
<dbReference type="Gene3D" id="3.30.70.1280">
    <property type="entry name" value="SP0830-like domains"/>
    <property type="match status" value="1"/>
</dbReference>
<comment type="caution">
    <text evidence="1">The sequence shown here is derived from an EMBL/GenBank/DDBJ whole genome shotgun (WGS) entry which is preliminary data.</text>
</comment>
<dbReference type="Pfam" id="PF08002">
    <property type="entry name" value="DUF1697"/>
    <property type="match status" value="1"/>
</dbReference>
<name>A0A928VKE4_9CYAN</name>
<reference evidence="1" key="1">
    <citation type="submission" date="2020-10" db="EMBL/GenBank/DDBJ databases">
        <authorList>
            <person name="Castelo-Branco R."/>
            <person name="Eusebio N."/>
            <person name="Adriana R."/>
            <person name="Vieira A."/>
            <person name="Brugerolle De Fraissinette N."/>
            <person name="Rezende De Castro R."/>
            <person name="Schneider M.P."/>
            <person name="Vasconcelos V."/>
            <person name="Leao P.N."/>
        </authorList>
    </citation>
    <scope>NUCLEOTIDE SEQUENCE</scope>
    <source>
        <strain evidence="1">LEGE 11480</strain>
    </source>
</reference>
<dbReference type="PANTHER" id="PTHR36439:SF1">
    <property type="entry name" value="DUF1697 DOMAIN-CONTAINING PROTEIN"/>
    <property type="match status" value="1"/>
</dbReference>
<protein>
    <submittedName>
        <fullName evidence="1">DUF1697 domain-containing protein</fullName>
    </submittedName>
</protein>